<dbReference type="Proteomes" id="UP001202180">
    <property type="component" value="Unassembled WGS sequence"/>
</dbReference>
<evidence type="ECO:0000313" key="2">
    <source>
        <dbReference type="Proteomes" id="UP001202180"/>
    </source>
</evidence>
<reference evidence="1 2" key="1">
    <citation type="submission" date="2022-04" db="EMBL/GenBank/DDBJ databases">
        <title>Spirosoma sp. strain RP8 genome sequencing and assembly.</title>
        <authorList>
            <person name="Jung Y."/>
        </authorList>
    </citation>
    <scope>NUCLEOTIDE SEQUENCE [LARGE SCALE GENOMIC DNA]</scope>
    <source>
        <strain evidence="1 2">RP8</strain>
    </source>
</reference>
<accession>A0ABT0HVE5</accession>
<proteinExistence type="predicted"/>
<dbReference type="EMBL" id="JALPRF010000012">
    <property type="protein sequence ID" value="MCK8495817.1"/>
    <property type="molecule type" value="Genomic_DNA"/>
</dbReference>
<sequence length="64" mass="7330">MDSQAVIAKNAQVRYQFNQDCLLLKQKISGLQAFNNRLSGRLQALILKQTRLIDQARDLLTKEV</sequence>
<organism evidence="1 2">
    <name type="scientific">Spirosoma liriopis</name>
    <dbReference type="NCBI Taxonomy" id="2937440"/>
    <lineage>
        <taxon>Bacteria</taxon>
        <taxon>Pseudomonadati</taxon>
        <taxon>Bacteroidota</taxon>
        <taxon>Cytophagia</taxon>
        <taxon>Cytophagales</taxon>
        <taxon>Cytophagaceae</taxon>
        <taxon>Spirosoma</taxon>
    </lineage>
</organism>
<comment type="caution">
    <text evidence="1">The sequence shown here is derived from an EMBL/GenBank/DDBJ whole genome shotgun (WGS) entry which is preliminary data.</text>
</comment>
<keyword evidence="2" id="KW-1185">Reference proteome</keyword>
<protein>
    <submittedName>
        <fullName evidence="1">Uncharacterized protein</fullName>
    </submittedName>
</protein>
<gene>
    <name evidence="1" type="ORF">M0L20_28380</name>
</gene>
<name>A0ABT0HVE5_9BACT</name>
<dbReference type="RefSeq" id="WP_232564129.1">
    <property type="nucleotide sequence ID" value="NZ_JALPRF010000012.1"/>
</dbReference>
<evidence type="ECO:0000313" key="1">
    <source>
        <dbReference type="EMBL" id="MCK8495817.1"/>
    </source>
</evidence>